<sequence length="458" mass="54835">MKKNKRIRDKMKDNKKKIYEKYVDDMKNNVLEHNNDVWIPDDNIRFSNYDSNSWFNIFRYENKNINSIKTIQRVELEEDEQLFRGKKYTVKFTAEQRRRLDIWFDAHASMYNFALEVIKRQGKYNKKVYSWKYLRDKCLKNRKIRVKNFCKTKGEKVDSHVLDQAIKLACKNYKTCLSLIRNKHIKHFRIRRMRKNRTSKIMMFEKKDIDKSVMKIGKIGKFKAFYKSNNKVSQVIFTPQSDFTLHYSKKTDEYTILTGEEIEQENPVQRKEFISLDPGIRKFMTGITKNEAYKFGMNVANKIRMFQKIINDRNNNKNIPKKIKKKNETLYYRKIKNFVNELHWKLANFLTTNYNNIFIGDMSAKGITQGNTLDPLTKQVVMNLGYYQFRQKLEYKCKTRGVNYCLINERYTSKMCSNCGTIDDNLGASKVYDCKSCNMKIDRDLNGARGIYIKKWLK</sequence>
<evidence type="ECO:0000259" key="2">
    <source>
        <dbReference type="Pfam" id="PF07282"/>
    </source>
</evidence>
<dbReference type="PANTHER" id="PTHR36172:SF1">
    <property type="entry name" value="RESOLVASE-RELATED"/>
    <property type="match status" value="1"/>
</dbReference>
<feature type="domain" description="Cas12f1-like TNB" evidence="2">
    <location>
        <begin position="386"/>
        <end position="451"/>
    </location>
</feature>
<dbReference type="Pfam" id="PF07282">
    <property type="entry name" value="Cas12f1-like_TNB"/>
    <property type="match status" value="1"/>
</dbReference>
<proteinExistence type="predicted"/>
<evidence type="ECO:0000313" key="3">
    <source>
        <dbReference type="EMBL" id="QHT25718.1"/>
    </source>
</evidence>
<organism evidence="3">
    <name type="scientific">viral metagenome</name>
    <dbReference type="NCBI Taxonomy" id="1070528"/>
    <lineage>
        <taxon>unclassified sequences</taxon>
        <taxon>metagenomes</taxon>
        <taxon>organismal metagenomes</taxon>
    </lineage>
</organism>
<dbReference type="PANTHER" id="PTHR36172">
    <property type="match status" value="1"/>
</dbReference>
<dbReference type="AlphaFoldDB" id="A0A6C0EA64"/>
<dbReference type="NCBIfam" id="NF040570">
    <property type="entry name" value="guided_TnpB"/>
    <property type="match status" value="1"/>
</dbReference>
<evidence type="ECO:0000256" key="1">
    <source>
        <dbReference type="ARBA" id="ARBA00023125"/>
    </source>
</evidence>
<accession>A0A6C0EA64</accession>
<dbReference type="GO" id="GO:0003677">
    <property type="term" value="F:DNA binding"/>
    <property type="evidence" value="ECO:0007669"/>
    <property type="project" value="UniProtKB-KW"/>
</dbReference>
<dbReference type="InterPro" id="IPR051491">
    <property type="entry name" value="Recombinase/Transposase-rel"/>
</dbReference>
<dbReference type="InterPro" id="IPR010095">
    <property type="entry name" value="Cas12f1-like_TNB"/>
</dbReference>
<keyword evidence="1" id="KW-0238">DNA-binding</keyword>
<name>A0A6C0EA64_9ZZZZ</name>
<protein>
    <recommendedName>
        <fullName evidence="2">Cas12f1-like TNB domain-containing protein</fullName>
    </recommendedName>
</protein>
<dbReference type="EMBL" id="MN739774">
    <property type="protein sequence ID" value="QHT25718.1"/>
    <property type="molecule type" value="Genomic_DNA"/>
</dbReference>
<reference evidence="3" key="1">
    <citation type="journal article" date="2020" name="Nature">
        <title>Giant virus diversity and host interactions through global metagenomics.</title>
        <authorList>
            <person name="Schulz F."/>
            <person name="Roux S."/>
            <person name="Paez-Espino D."/>
            <person name="Jungbluth S."/>
            <person name="Walsh D.A."/>
            <person name="Denef V.J."/>
            <person name="McMahon K.D."/>
            <person name="Konstantinidis K.T."/>
            <person name="Eloe-Fadrosh E.A."/>
            <person name="Kyrpides N.C."/>
            <person name="Woyke T."/>
        </authorList>
    </citation>
    <scope>NUCLEOTIDE SEQUENCE</scope>
    <source>
        <strain evidence="3">GVMAG-M-3300023179-27</strain>
    </source>
</reference>